<dbReference type="EMBL" id="JBCEWA010000003">
    <property type="protein sequence ID" value="MEL5987869.1"/>
    <property type="molecule type" value="Genomic_DNA"/>
</dbReference>
<keyword evidence="3" id="KW-1185">Reference proteome</keyword>
<sequence length="155" mass="18894">MIYSKERIITLMRGSIQRVIRYIDLSDCLLRIPMEVDKWSIFETIGHLTAWDQFILKKRLPHLIQGIPVSPIYNIDVHIEKYMKDIRQIPTYEILRYFIQVRKMLITQIMQMSDKSWRRIVKIGQKEQTMAQYFQQLIEHDEKHFRQIDGYLEKH</sequence>
<dbReference type="Gene3D" id="1.20.120.450">
    <property type="entry name" value="dinb family like domain"/>
    <property type="match status" value="1"/>
</dbReference>
<accession>A0ABU9LKC2</accession>
<evidence type="ECO:0000313" key="2">
    <source>
        <dbReference type="EMBL" id="MEL5987869.1"/>
    </source>
</evidence>
<dbReference type="InterPro" id="IPR034660">
    <property type="entry name" value="DinB/YfiT-like"/>
</dbReference>
<comment type="caution">
    <text evidence="2">The sequence shown here is derived from an EMBL/GenBank/DDBJ whole genome shotgun (WGS) entry which is preliminary data.</text>
</comment>
<reference evidence="2 3" key="1">
    <citation type="submission" date="2024-04" db="EMBL/GenBank/DDBJ databases">
        <authorList>
            <person name="Wu Y.S."/>
            <person name="Zhang L."/>
        </authorList>
    </citation>
    <scope>NUCLEOTIDE SEQUENCE [LARGE SCALE GENOMIC DNA]</scope>
    <source>
        <strain evidence="2 3">KG-01</strain>
    </source>
</reference>
<dbReference type="SUPFAM" id="SSF109854">
    <property type="entry name" value="DinB/YfiT-like putative metalloenzymes"/>
    <property type="match status" value="1"/>
</dbReference>
<evidence type="ECO:0000313" key="3">
    <source>
        <dbReference type="Proteomes" id="UP001398420"/>
    </source>
</evidence>
<dbReference type="InterPro" id="IPR024775">
    <property type="entry name" value="DinB-like"/>
</dbReference>
<evidence type="ECO:0000259" key="1">
    <source>
        <dbReference type="Pfam" id="PF12867"/>
    </source>
</evidence>
<name>A0ABU9LKC2_9BACL</name>
<dbReference type="Pfam" id="PF12867">
    <property type="entry name" value="DinB_2"/>
    <property type="match status" value="1"/>
</dbReference>
<gene>
    <name evidence="2" type="ORF">AAF454_05520</name>
</gene>
<protein>
    <submittedName>
        <fullName evidence="2">DinB family protein</fullName>
    </submittedName>
</protein>
<feature type="domain" description="DinB-like" evidence="1">
    <location>
        <begin position="24"/>
        <end position="148"/>
    </location>
</feature>
<organism evidence="2 3">
    <name type="scientific">Kurthia gibsonii</name>
    <dbReference type="NCBI Taxonomy" id="33946"/>
    <lineage>
        <taxon>Bacteria</taxon>
        <taxon>Bacillati</taxon>
        <taxon>Bacillota</taxon>
        <taxon>Bacilli</taxon>
        <taxon>Bacillales</taxon>
        <taxon>Caryophanaceae</taxon>
        <taxon>Kurthia</taxon>
    </lineage>
</organism>
<dbReference type="RefSeq" id="WP_325921998.1">
    <property type="nucleotide sequence ID" value="NZ_JAMWHJ010000003.1"/>
</dbReference>
<dbReference type="Proteomes" id="UP001398420">
    <property type="component" value="Unassembled WGS sequence"/>
</dbReference>
<proteinExistence type="predicted"/>